<comment type="caution">
    <text evidence="1">The sequence shown here is derived from an EMBL/GenBank/DDBJ whole genome shotgun (WGS) entry which is preliminary data.</text>
</comment>
<gene>
    <name evidence="1" type="ORF">SAMN02745910_02703</name>
</gene>
<proteinExistence type="predicted"/>
<accession>A0A1I6AG37</accession>
<dbReference type="Proteomes" id="UP000182762">
    <property type="component" value="Unassembled WGS sequence"/>
</dbReference>
<dbReference type="EMBL" id="FOXX01000006">
    <property type="protein sequence ID" value="SFQ67573.1"/>
    <property type="molecule type" value="Genomic_DNA"/>
</dbReference>
<dbReference type="GeneID" id="93711342"/>
<organism evidence="1 2">
    <name type="scientific">Priestia endophytica DSM 13796</name>
    <dbReference type="NCBI Taxonomy" id="1121089"/>
    <lineage>
        <taxon>Bacteria</taxon>
        <taxon>Bacillati</taxon>
        <taxon>Bacillota</taxon>
        <taxon>Bacilli</taxon>
        <taxon>Bacillales</taxon>
        <taxon>Bacillaceae</taxon>
        <taxon>Priestia</taxon>
    </lineage>
</organism>
<evidence type="ECO:0000313" key="2">
    <source>
        <dbReference type="Proteomes" id="UP000182762"/>
    </source>
</evidence>
<keyword evidence="2" id="KW-1185">Reference proteome</keyword>
<evidence type="ECO:0000313" key="1">
    <source>
        <dbReference type="EMBL" id="SFQ67573.1"/>
    </source>
</evidence>
<name>A0A1I6AG37_9BACI</name>
<dbReference type="RefSeq" id="WP_061805388.1">
    <property type="nucleotide sequence ID" value="NZ_FOXX01000006.1"/>
</dbReference>
<sequence length="90" mass="10867">MRIQDFMLQPDYELVQFSFSLVRDVEQKLRSKHLFYENQVKNYVKDQINAFIIKMNVKKALSTVYKAELHMLVKHRLDVLTQRYSLLKCV</sequence>
<reference evidence="1 2" key="1">
    <citation type="submission" date="2016-10" db="EMBL/GenBank/DDBJ databases">
        <authorList>
            <person name="Varghese N."/>
            <person name="Submissions S."/>
        </authorList>
    </citation>
    <scope>NUCLEOTIDE SEQUENCE [LARGE SCALE GENOMIC DNA]</scope>
    <source>
        <strain evidence="1 2">DSM 13796</strain>
    </source>
</reference>
<protein>
    <submittedName>
        <fullName evidence="1">Uncharacterized protein</fullName>
    </submittedName>
</protein>